<reference evidence="4 5" key="1">
    <citation type="submission" date="2018-06" db="EMBL/GenBank/DDBJ databases">
        <title>Natronomonas sp. F16-60 a new haloarchaeon isolated from a solar saltern of Isla Cristina, Huelva, Spain.</title>
        <authorList>
            <person name="Duran-Viseras A."/>
            <person name="Sanchez-Porro C."/>
            <person name="Ventosa A."/>
        </authorList>
    </citation>
    <scope>NUCLEOTIDE SEQUENCE [LARGE SCALE GENOMIC DNA]</scope>
    <source>
        <strain evidence="4 5">F16-60</strain>
    </source>
</reference>
<name>A0A554MXJ9_9EURY</name>
<dbReference type="Gene3D" id="3.40.50.620">
    <property type="entry name" value="HUPs"/>
    <property type="match status" value="2"/>
</dbReference>
<feature type="transmembrane region" description="Helical" evidence="2">
    <location>
        <begin position="92"/>
        <end position="113"/>
    </location>
</feature>
<keyword evidence="2" id="KW-0472">Membrane</keyword>
<dbReference type="Proteomes" id="UP000319894">
    <property type="component" value="Unassembled WGS sequence"/>
</dbReference>
<keyword evidence="2" id="KW-0812">Transmembrane</keyword>
<evidence type="ECO:0000256" key="1">
    <source>
        <dbReference type="SAM" id="MobiDB-lite"/>
    </source>
</evidence>
<evidence type="ECO:0000259" key="3">
    <source>
        <dbReference type="Pfam" id="PF04982"/>
    </source>
</evidence>
<evidence type="ECO:0000313" key="4">
    <source>
        <dbReference type="EMBL" id="TSD09829.1"/>
    </source>
</evidence>
<dbReference type="SUPFAM" id="SSF52402">
    <property type="entry name" value="Adenine nucleotide alpha hydrolases-like"/>
    <property type="match status" value="2"/>
</dbReference>
<gene>
    <name evidence="4" type="ORF">DP107_14350</name>
</gene>
<sequence>MQDGLRGRIRSTWRRLRRLERREVRSFRAWLEHTNNLIHLSALLFVPLLMAAVTFLSGQVRQLSFLLFPPLAAGAYTLFHDPDGQFASPRRFVGGLTFGAVAGLAALNVAAALQGTAANALQVTPGSAALAVLITGAGTWALDLEEPAAFSTALLVLVTRTDRLTYVLSVATSSLLVAGVFLLWRERFFERRARYLYASTRGDDRVLVPVRGTHPEETAHLGARIAAAHEGAKVVLLGLIDPGEAATADGSSGDHAEGSGEESVAALGGDDGPTPSPDGGNPPDHVTVEPSAETAAEQLATAASAMDLESRAAEIEASYDVPTEVLVAESTPESPGTAIIQAAHDTSCDLIVTPYEPDDDRLAPHVRELFGSDTDTLVHRCADPDAPDTTAWRDVLVPVRQAGDVAHKMIDFAIRLAGDRGRISVCHCVGSERDRPDAERMLGDLAETANGAVETRVARGEIVDFLTSAAPSYDLIIIGSSADRSAASRFISRPTFERVDELDCDFAILDRNFKL</sequence>
<dbReference type="InParanoid" id="A0A554MXJ9"/>
<keyword evidence="5" id="KW-1185">Reference proteome</keyword>
<keyword evidence="2" id="KW-1133">Transmembrane helix</keyword>
<dbReference type="AlphaFoldDB" id="A0A554MXJ9"/>
<feature type="transmembrane region" description="Helical" evidence="2">
    <location>
        <begin position="164"/>
        <end position="184"/>
    </location>
</feature>
<comment type="caution">
    <text evidence="4">The sequence shown here is derived from an EMBL/GenBank/DDBJ whole genome shotgun (WGS) entry which is preliminary data.</text>
</comment>
<evidence type="ECO:0000256" key="2">
    <source>
        <dbReference type="SAM" id="Phobius"/>
    </source>
</evidence>
<dbReference type="InterPro" id="IPR014729">
    <property type="entry name" value="Rossmann-like_a/b/a_fold"/>
</dbReference>
<feature type="transmembrane region" description="Helical" evidence="2">
    <location>
        <begin position="37"/>
        <end position="56"/>
    </location>
</feature>
<protein>
    <submittedName>
        <fullName evidence="4">HPP family protein</fullName>
    </submittedName>
</protein>
<dbReference type="InterPro" id="IPR058581">
    <property type="entry name" value="TM_HPP"/>
</dbReference>
<organism evidence="4 5">
    <name type="scientific">Haloglomus irregulare</name>
    <dbReference type="NCBI Taxonomy" id="2234134"/>
    <lineage>
        <taxon>Archaea</taxon>
        <taxon>Methanobacteriati</taxon>
        <taxon>Methanobacteriota</taxon>
        <taxon>Stenosarchaea group</taxon>
        <taxon>Halobacteria</taxon>
        <taxon>Halobacteriales</taxon>
        <taxon>Natronomonadaceae</taxon>
        <taxon>Haloglomus</taxon>
    </lineage>
</organism>
<accession>A0A554MXJ9</accession>
<dbReference type="Pfam" id="PF04982">
    <property type="entry name" value="TM_HPP"/>
    <property type="match status" value="1"/>
</dbReference>
<feature type="domain" description="HPP transmembrane region" evidence="3">
    <location>
        <begin position="40"/>
        <end position="186"/>
    </location>
</feature>
<feature type="region of interest" description="Disordered" evidence="1">
    <location>
        <begin position="246"/>
        <end position="291"/>
    </location>
</feature>
<dbReference type="EMBL" id="QMDX01000010">
    <property type="protein sequence ID" value="TSD09829.1"/>
    <property type="molecule type" value="Genomic_DNA"/>
</dbReference>
<dbReference type="RefSeq" id="WP_144262835.1">
    <property type="nucleotide sequence ID" value="NZ_QMDX01000010.1"/>
</dbReference>
<evidence type="ECO:0000313" key="5">
    <source>
        <dbReference type="Proteomes" id="UP000319894"/>
    </source>
</evidence>
<proteinExistence type="predicted"/>
<dbReference type="OrthoDB" id="213658at2157"/>
<feature type="transmembrane region" description="Helical" evidence="2">
    <location>
        <begin position="120"/>
        <end position="142"/>
    </location>
</feature>